<evidence type="ECO:0000313" key="2">
    <source>
        <dbReference type="EnsemblMetazoa" id="AALB008219-PA"/>
    </source>
</evidence>
<reference evidence="2 3" key="1">
    <citation type="journal article" date="2017" name="G3 (Bethesda)">
        <title>The Physical Genome Mapping of Anopheles albimanus Corrected Scaffold Misassemblies and Identified Interarm Rearrangements in Genus Anopheles.</title>
        <authorList>
            <person name="Artemov G.N."/>
            <person name="Peery A.N."/>
            <person name="Jiang X."/>
            <person name="Tu Z."/>
            <person name="Stegniy V.N."/>
            <person name="Sharakhova M.V."/>
            <person name="Sharakhov I.V."/>
        </authorList>
    </citation>
    <scope>NUCLEOTIDE SEQUENCE [LARGE SCALE GENOMIC DNA]</scope>
    <source>
        <strain evidence="2 3">ALBI9_A</strain>
    </source>
</reference>
<keyword evidence="3" id="KW-1185">Reference proteome</keyword>
<dbReference type="VEuPathDB" id="VectorBase:AALB20_035603"/>
<proteinExistence type="predicted"/>
<reference evidence="2" key="2">
    <citation type="submission" date="2022-08" db="UniProtKB">
        <authorList>
            <consortium name="EnsemblMetazoa"/>
        </authorList>
    </citation>
    <scope>IDENTIFICATION</scope>
    <source>
        <strain evidence="2">STECLA/ALBI9_A</strain>
    </source>
</reference>
<feature type="compositionally biased region" description="Low complexity" evidence="1">
    <location>
        <begin position="1"/>
        <end position="53"/>
    </location>
</feature>
<feature type="compositionally biased region" description="Low complexity" evidence="1">
    <location>
        <begin position="92"/>
        <end position="102"/>
    </location>
</feature>
<evidence type="ECO:0000256" key="1">
    <source>
        <dbReference type="SAM" id="MobiDB-lite"/>
    </source>
</evidence>
<dbReference type="AlphaFoldDB" id="A0A182FNV6"/>
<protein>
    <submittedName>
        <fullName evidence="2">Uncharacterized protein</fullName>
    </submittedName>
</protein>
<name>A0A182FNV6_ANOAL</name>
<feature type="compositionally biased region" description="Gly residues" evidence="1">
    <location>
        <begin position="60"/>
        <end position="72"/>
    </location>
</feature>
<dbReference type="VEuPathDB" id="VectorBase:AALB008219"/>
<organism evidence="2 3">
    <name type="scientific">Anopheles albimanus</name>
    <name type="common">New world malaria mosquito</name>
    <dbReference type="NCBI Taxonomy" id="7167"/>
    <lineage>
        <taxon>Eukaryota</taxon>
        <taxon>Metazoa</taxon>
        <taxon>Ecdysozoa</taxon>
        <taxon>Arthropoda</taxon>
        <taxon>Hexapoda</taxon>
        <taxon>Insecta</taxon>
        <taxon>Pterygota</taxon>
        <taxon>Neoptera</taxon>
        <taxon>Endopterygota</taxon>
        <taxon>Diptera</taxon>
        <taxon>Nematocera</taxon>
        <taxon>Culicoidea</taxon>
        <taxon>Culicidae</taxon>
        <taxon>Anophelinae</taxon>
        <taxon>Anopheles</taxon>
    </lineage>
</organism>
<dbReference type="Proteomes" id="UP000069272">
    <property type="component" value="Chromosome 2R"/>
</dbReference>
<dbReference type="EnsemblMetazoa" id="AALB008219-RA">
    <property type="protein sequence ID" value="AALB008219-PA"/>
    <property type="gene ID" value="AALB008219"/>
</dbReference>
<evidence type="ECO:0000313" key="3">
    <source>
        <dbReference type="Proteomes" id="UP000069272"/>
    </source>
</evidence>
<feature type="region of interest" description="Disordered" evidence="1">
    <location>
        <begin position="1"/>
        <end position="102"/>
    </location>
</feature>
<sequence length="238" mass="24567">MDNSNAPAGSLLSPTSSSAASQGATGYATRQTPTSASSPSPSSSSPSSTATPSLPVAVGSGSGAGAGAGTGHQGSLSPRRRARLQRSERLQSESSQSSQSPSYSSWEALIRDSFGQIVWPIRITSWELVQHDSAGGAAMAGSGSTILAGARNASYNASDYVTARATQILLHVSSVDRKIVYRTSTWNGSKPSHNKGSLGHSEQSPFVTETVAVVPAIVLIVLFSSRLLEAIFPFSIVE</sequence>
<accession>A0A182FNV6</accession>